<keyword evidence="7 8" id="KW-0482">Metalloprotease</keyword>
<comment type="function">
    <text evidence="8">Has a dual role in the assembly of mitochondrial ATPase.</text>
</comment>
<dbReference type="RefSeq" id="XP_022464047.1">
    <property type="nucleotide sequence ID" value="XM_022607454.1"/>
</dbReference>
<dbReference type="InterPro" id="IPR019165">
    <property type="entry name" value="Peptidase_M76_ATP23"/>
</dbReference>
<protein>
    <recommendedName>
        <fullName evidence="3 8">Mitochondrial inner membrane protease ATP23</fullName>
        <ecNumber evidence="8">3.4.24.-</ecNumber>
    </recommendedName>
</protein>
<dbReference type="EC" id="3.4.24.-" evidence="8"/>
<keyword evidence="4 8" id="KW-0645">Protease</keyword>
<comment type="similarity">
    <text evidence="2 8">Belongs to the peptidase M76 family.</text>
</comment>
<evidence type="ECO:0000313" key="10">
    <source>
        <dbReference type="Proteomes" id="UP000006310"/>
    </source>
</evidence>
<dbReference type="PANTHER" id="PTHR21711:SF0">
    <property type="entry name" value="MITOCHONDRIAL INNER MEMBRANE PROTEASE ATP23 HOMOLOG"/>
    <property type="match status" value="1"/>
</dbReference>
<gene>
    <name evidence="9" type="primary">KNAG0D00490</name>
    <name evidence="9" type="ordered locus">KNAG_0D00490</name>
</gene>
<keyword evidence="8" id="KW-0472">Membrane</keyword>
<evidence type="ECO:0000256" key="4">
    <source>
        <dbReference type="ARBA" id="ARBA00022670"/>
    </source>
</evidence>
<dbReference type="EMBL" id="HE978317">
    <property type="protein sequence ID" value="CCK69801.1"/>
    <property type="molecule type" value="Genomic_DNA"/>
</dbReference>
<evidence type="ECO:0000256" key="5">
    <source>
        <dbReference type="ARBA" id="ARBA00022723"/>
    </source>
</evidence>
<reference evidence="9 10" key="1">
    <citation type="journal article" date="2011" name="Proc. Natl. Acad. Sci. U.S.A.">
        <title>Evolutionary erosion of yeast sex chromosomes by mating-type switching accidents.</title>
        <authorList>
            <person name="Gordon J.L."/>
            <person name="Armisen D."/>
            <person name="Proux-Wera E."/>
            <person name="Oheigeartaigh S.S."/>
            <person name="Byrne K.P."/>
            <person name="Wolfe K.H."/>
        </authorList>
    </citation>
    <scope>NUCLEOTIDE SEQUENCE [LARGE SCALE GENOMIC DNA]</scope>
    <source>
        <strain evidence="10">ATCC MYA-139 / BCRC 22969 / CBS 8797 / CCRC 22969 / KCTC 17520 / NBRC 10181 / NCYC 3082</strain>
    </source>
</reference>
<sequence>MAGAGGFEWWRRSMQYRTGLGLTAEEKQRYEEDYKSVLGETGVVRSCYKNRDWLLKYSPTVVFMIQQIVKLQERQQQRDRPVGSTAVPGIRFDESRIVCDVCDELKSGGYHPEFGVLLCQNRLRDKWHLEDTLAHELVHWYDNLKWEVDWLNLRHHACSEIRASSLSGECRFWQEFSRRGFGFTVNRGHQDCVRRRAVISVTGNPKCDSQEQAERVVDEVWDSCFGDTRPFNEIYR</sequence>
<dbReference type="PANTHER" id="PTHR21711">
    <property type="entry name" value="MITOCHONDRIAL INNER MEMBRANE PROTEASE"/>
    <property type="match status" value="1"/>
</dbReference>
<keyword evidence="8" id="KW-0496">Mitochondrion</keyword>
<organism evidence="9 10">
    <name type="scientific">Huiozyma naganishii (strain ATCC MYA-139 / BCRC 22969 / CBS 8797 / KCTC 17520 / NBRC 10181 / NCYC 3082 / Yp74L-3)</name>
    <name type="common">Yeast</name>
    <name type="synonym">Kazachstania naganishii</name>
    <dbReference type="NCBI Taxonomy" id="1071383"/>
    <lineage>
        <taxon>Eukaryota</taxon>
        <taxon>Fungi</taxon>
        <taxon>Dikarya</taxon>
        <taxon>Ascomycota</taxon>
        <taxon>Saccharomycotina</taxon>
        <taxon>Saccharomycetes</taxon>
        <taxon>Saccharomycetales</taxon>
        <taxon>Saccharomycetaceae</taxon>
        <taxon>Huiozyma</taxon>
    </lineage>
</organism>
<dbReference type="GO" id="GO:0046872">
    <property type="term" value="F:metal ion binding"/>
    <property type="evidence" value="ECO:0007669"/>
    <property type="project" value="UniProtKB-KW"/>
</dbReference>
<dbReference type="AlphaFoldDB" id="J7S6J5"/>
<proteinExistence type="inferred from homology"/>
<dbReference type="STRING" id="1071383.J7S6J5"/>
<keyword evidence="10" id="KW-1185">Reference proteome</keyword>
<dbReference type="Proteomes" id="UP000006310">
    <property type="component" value="Chromosome 4"/>
</dbReference>
<evidence type="ECO:0000256" key="6">
    <source>
        <dbReference type="ARBA" id="ARBA00022801"/>
    </source>
</evidence>
<dbReference type="GO" id="GO:0034982">
    <property type="term" value="P:mitochondrial protein processing"/>
    <property type="evidence" value="ECO:0007669"/>
    <property type="project" value="TreeGrafter"/>
</dbReference>
<keyword evidence="5 8" id="KW-0479">Metal-binding</keyword>
<name>J7S6J5_HUIN7</name>
<dbReference type="MEROPS" id="M76.002"/>
<dbReference type="GeneID" id="34525490"/>
<dbReference type="KEGG" id="kng:KNAG_0D00490"/>
<dbReference type="eggNOG" id="KOG3314">
    <property type="taxonomic scope" value="Eukaryota"/>
</dbReference>
<dbReference type="GO" id="GO:0004222">
    <property type="term" value="F:metalloendopeptidase activity"/>
    <property type="evidence" value="ECO:0007669"/>
    <property type="project" value="InterPro"/>
</dbReference>
<evidence type="ECO:0000256" key="1">
    <source>
        <dbReference type="ARBA" id="ARBA00004137"/>
    </source>
</evidence>
<dbReference type="OMA" id="KRHHQTC"/>
<keyword evidence="6 8" id="KW-0378">Hydrolase</keyword>
<evidence type="ECO:0000256" key="8">
    <source>
        <dbReference type="RuleBase" id="RU364057"/>
    </source>
</evidence>
<dbReference type="OrthoDB" id="285308at2759"/>
<evidence type="ECO:0000256" key="7">
    <source>
        <dbReference type="ARBA" id="ARBA00023049"/>
    </source>
</evidence>
<evidence type="ECO:0000256" key="3">
    <source>
        <dbReference type="ARBA" id="ARBA00014615"/>
    </source>
</evidence>
<evidence type="ECO:0000313" key="9">
    <source>
        <dbReference type="EMBL" id="CCK69801.1"/>
    </source>
</evidence>
<comment type="subcellular location">
    <subcellularLocation>
        <location evidence="1 8">Mitochondrion inner membrane</location>
        <topology evidence="1 8">Peripheral membrane protein</topology>
        <orientation evidence="1 8">Intermembrane side</orientation>
    </subcellularLocation>
</comment>
<dbReference type="HOGENOM" id="CLU_079125_0_0_1"/>
<reference evidence="10" key="2">
    <citation type="submission" date="2012-08" db="EMBL/GenBank/DDBJ databases">
        <title>Genome sequence of Kazachstania naganishii.</title>
        <authorList>
            <person name="Gordon J.L."/>
            <person name="Armisen D."/>
            <person name="Proux-Wera E."/>
            <person name="OhEigeartaigh S.S."/>
            <person name="Byrne K.P."/>
            <person name="Wolfe K.H."/>
        </authorList>
    </citation>
    <scope>NUCLEOTIDE SEQUENCE [LARGE SCALE GENOMIC DNA]</scope>
    <source>
        <strain evidence="10">ATCC MYA-139 / BCRC 22969 / CBS 8797 / CCRC 22969 / KCTC 17520 / NBRC 10181 / NCYC 3082</strain>
    </source>
</reference>
<evidence type="ECO:0000256" key="2">
    <source>
        <dbReference type="ARBA" id="ARBA00009915"/>
    </source>
</evidence>
<accession>J7S6J5</accession>
<dbReference type="GO" id="GO:0033615">
    <property type="term" value="P:mitochondrial proton-transporting ATP synthase complex assembly"/>
    <property type="evidence" value="ECO:0007669"/>
    <property type="project" value="TreeGrafter"/>
</dbReference>
<keyword evidence="8" id="KW-0999">Mitochondrion inner membrane</keyword>
<dbReference type="GO" id="GO:0005743">
    <property type="term" value="C:mitochondrial inner membrane"/>
    <property type="evidence" value="ECO:0007669"/>
    <property type="project" value="UniProtKB-SubCell"/>
</dbReference>
<dbReference type="Pfam" id="PF09768">
    <property type="entry name" value="Peptidase_M76"/>
    <property type="match status" value="1"/>
</dbReference>